<dbReference type="OrthoDB" id="1521841at2"/>
<dbReference type="Proteomes" id="UP000009309">
    <property type="component" value="Unassembled WGS sequence"/>
</dbReference>
<protein>
    <recommendedName>
        <fullName evidence="4">LVIVD repeat-containing protein</fullName>
    </recommendedName>
</protein>
<dbReference type="Gene3D" id="2.130.10.10">
    <property type="entry name" value="YVTN repeat-like/Quinoprotein amine dehydrogenase"/>
    <property type="match status" value="1"/>
</dbReference>
<keyword evidence="1" id="KW-0732">Signal</keyword>
<sequence length="250" mass="27093">MKPILFVLLCAVVLNACSEGSSDSVSPGAGTGGSTARFTVAGNNLYIVTNTSLQAYDITQNTNPKLGQKTKLGFGVETIFPYGNHLFIGTQTGMFIYAIGPNGQPSFVSQYNHVLSCDPVVVQGNYAYVTLRSGTACRNPVAANVLDVLDITDLRTPKLMRSYPMRSPHGLGVDGNLLFVTEGDYGLRVLDATNPLDIREVQFLTDVKAYDVIPKQQRLIVTGKDGIYQYSYADAKQLKLISKLPVETTL</sequence>
<dbReference type="EMBL" id="CAIT01000004">
    <property type="protein sequence ID" value="CCH51973.1"/>
    <property type="molecule type" value="Genomic_DNA"/>
</dbReference>
<feature type="chain" id="PRO_5003658317" description="LVIVD repeat-containing protein" evidence="1">
    <location>
        <begin position="19"/>
        <end position="250"/>
    </location>
</feature>
<comment type="caution">
    <text evidence="2">The sequence shown here is derived from an EMBL/GenBank/DDBJ whole genome shotgun (WGS) entry which is preliminary data.</text>
</comment>
<dbReference type="InterPro" id="IPR013211">
    <property type="entry name" value="LVIVD"/>
</dbReference>
<organism evidence="2 3">
    <name type="scientific">Fibrisoma limi BUZ 3</name>
    <dbReference type="NCBI Taxonomy" id="1185876"/>
    <lineage>
        <taxon>Bacteria</taxon>
        <taxon>Pseudomonadati</taxon>
        <taxon>Bacteroidota</taxon>
        <taxon>Cytophagia</taxon>
        <taxon>Cytophagales</taxon>
        <taxon>Spirosomataceae</taxon>
        <taxon>Fibrisoma</taxon>
    </lineage>
</organism>
<evidence type="ECO:0000256" key="1">
    <source>
        <dbReference type="SAM" id="SignalP"/>
    </source>
</evidence>
<dbReference type="STRING" id="1185876.BN8_00934"/>
<feature type="signal peptide" evidence="1">
    <location>
        <begin position="1"/>
        <end position="18"/>
    </location>
</feature>
<gene>
    <name evidence="2" type="ORF">BN8_00934</name>
</gene>
<dbReference type="Pfam" id="PF08309">
    <property type="entry name" value="LVIVD"/>
    <property type="match status" value="1"/>
</dbReference>
<evidence type="ECO:0008006" key="4">
    <source>
        <dbReference type="Google" id="ProtNLM"/>
    </source>
</evidence>
<keyword evidence="3" id="KW-1185">Reference proteome</keyword>
<dbReference type="eggNOG" id="COG5276">
    <property type="taxonomic scope" value="Bacteria"/>
</dbReference>
<evidence type="ECO:0000313" key="2">
    <source>
        <dbReference type="EMBL" id="CCH51973.1"/>
    </source>
</evidence>
<reference evidence="2 3" key="1">
    <citation type="journal article" date="2012" name="J. Bacteriol.">
        <title>Genome Sequence of the Filamentous Bacterium Fibrisoma limi BUZ 3T.</title>
        <authorList>
            <person name="Filippini M."/>
            <person name="Qi W."/>
            <person name="Jaenicke S."/>
            <person name="Goesmann A."/>
            <person name="Smits T.H."/>
            <person name="Bagheri H.C."/>
        </authorList>
    </citation>
    <scope>NUCLEOTIDE SEQUENCE [LARGE SCALE GENOMIC DNA]</scope>
    <source>
        <strain evidence="3">BUZ 3T</strain>
    </source>
</reference>
<dbReference type="InterPro" id="IPR015943">
    <property type="entry name" value="WD40/YVTN_repeat-like_dom_sf"/>
</dbReference>
<dbReference type="AlphaFoldDB" id="I2GDJ9"/>
<accession>I2GDJ9</accession>
<name>I2GDJ9_9BACT</name>
<dbReference type="SUPFAM" id="SSF50998">
    <property type="entry name" value="Quinoprotein alcohol dehydrogenase-like"/>
    <property type="match status" value="1"/>
</dbReference>
<proteinExistence type="predicted"/>
<evidence type="ECO:0000313" key="3">
    <source>
        <dbReference type="Proteomes" id="UP000009309"/>
    </source>
</evidence>
<dbReference type="InterPro" id="IPR011047">
    <property type="entry name" value="Quinoprotein_ADH-like_sf"/>
</dbReference>
<dbReference type="RefSeq" id="WP_009280559.1">
    <property type="nucleotide sequence ID" value="NZ_CAIT01000004.1"/>
</dbReference>